<dbReference type="GO" id="GO:0006313">
    <property type="term" value="P:DNA transposition"/>
    <property type="evidence" value="ECO:0007669"/>
    <property type="project" value="InterPro"/>
</dbReference>
<dbReference type="NCBIfam" id="NF033542">
    <property type="entry name" value="transpos_IS110"/>
    <property type="match status" value="1"/>
</dbReference>
<dbReference type="GO" id="GO:0004803">
    <property type="term" value="F:transposase activity"/>
    <property type="evidence" value="ECO:0007669"/>
    <property type="project" value="InterPro"/>
</dbReference>
<dbReference type="InterPro" id="IPR002525">
    <property type="entry name" value="Transp_IS110-like_N"/>
</dbReference>
<sequence>MTIVMGLDQHRAQITADWLDSDSGEIGRARVRPAHREGVREFLGRFAGRELQVALEATTGWRFVVEELQAIGAEVHLAEPAETSFMRGNKRRAKTDRADARHLRELLMVGRLPESWIAPAHLLDLRARVRLRHTLVDQRGEWQQRIQAVLYHHGVPQRRDLLRADKRRWLEQLELPAAAREQITIALTMIDALDAQSGPLTAELRSYARRQPGCRALMGHYGIGALTAVTILAELGDTRRFSSSRHAVRYAGLDITVHQSDQRRAPGHLSRQGPPALRWALYEAAQVARHPRSPDRAYYEQAAARLGGNRACLAIARKLLKRSYHTLRELGDEALQPA</sequence>
<name>A0A6J4RUM4_9ACTN</name>
<feature type="domain" description="Transposase IS110-like N-terminal" evidence="1">
    <location>
        <begin position="6"/>
        <end position="150"/>
    </location>
</feature>
<organism evidence="3">
    <name type="scientific">uncultured Solirubrobacteraceae bacterium</name>
    <dbReference type="NCBI Taxonomy" id="1162706"/>
    <lineage>
        <taxon>Bacteria</taxon>
        <taxon>Bacillati</taxon>
        <taxon>Actinomycetota</taxon>
        <taxon>Thermoleophilia</taxon>
        <taxon>Solirubrobacterales</taxon>
        <taxon>Solirubrobacteraceae</taxon>
        <taxon>environmental samples</taxon>
    </lineage>
</organism>
<evidence type="ECO:0000313" key="3">
    <source>
        <dbReference type="EMBL" id="CAA9479528.1"/>
    </source>
</evidence>
<evidence type="ECO:0000259" key="2">
    <source>
        <dbReference type="Pfam" id="PF02371"/>
    </source>
</evidence>
<proteinExistence type="predicted"/>
<gene>
    <name evidence="3" type="ORF">AVDCRST_MAG67-771</name>
</gene>
<dbReference type="InterPro" id="IPR003346">
    <property type="entry name" value="Transposase_20"/>
</dbReference>
<evidence type="ECO:0000259" key="1">
    <source>
        <dbReference type="Pfam" id="PF01548"/>
    </source>
</evidence>
<accession>A0A6J4RUM4</accession>
<dbReference type="InterPro" id="IPR047650">
    <property type="entry name" value="Transpos_IS110"/>
</dbReference>
<feature type="domain" description="Transposase IS116/IS110/IS902 C-terminal" evidence="2">
    <location>
        <begin position="214"/>
        <end position="300"/>
    </location>
</feature>
<dbReference type="AlphaFoldDB" id="A0A6J4RUM4"/>
<dbReference type="Pfam" id="PF02371">
    <property type="entry name" value="Transposase_20"/>
    <property type="match status" value="1"/>
</dbReference>
<dbReference type="PANTHER" id="PTHR33055">
    <property type="entry name" value="TRANSPOSASE FOR INSERTION SEQUENCE ELEMENT IS1111A"/>
    <property type="match status" value="1"/>
</dbReference>
<dbReference type="Pfam" id="PF01548">
    <property type="entry name" value="DEDD_Tnp_IS110"/>
    <property type="match status" value="1"/>
</dbReference>
<reference evidence="3" key="1">
    <citation type="submission" date="2020-02" db="EMBL/GenBank/DDBJ databases">
        <authorList>
            <person name="Meier V. D."/>
        </authorList>
    </citation>
    <scope>NUCLEOTIDE SEQUENCE</scope>
    <source>
        <strain evidence="3">AVDCRST_MAG67</strain>
    </source>
</reference>
<dbReference type="GO" id="GO:0003677">
    <property type="term" value="F:DNA binding"/>
    <property type="evidence" value="ECO:0007669"/>
    <property type="project" value="InterPro"/>
</dbReference>
<dbReference type="EMBL" id="CADCVQ010000039">
    <property type="protein sequence ID" value="CAA9479528.1"/>
    <property type="molecule type" value="Genomic_DNA"/>
</dbReference>
<protein>
    <submittedName>
        <fullName evidence="3">Mobile element protein</fullName>
    </submittedName>
</protein>
<dbReference type="PANTHER" id="PTHR33055:SF13">
    <property type="entry name" value="TRANSPOSASE"/>
    <property type="match status" value="1"/>
</dbReference>